<feature type="compositionally biased region" description="Pro residues" evidence="2">
    <location>
        <begin position="79"/>
        <end position="98"/>
    </location>
</feature>
<dbReference type="PROSITE" id="PS51444">
    <property type="entry name" value="FH2"/>
    <property type="match status" value="1"/>
</dbReference>
<dbReference type="InterPro" id="IPR043592">
    <property type="entry name" value="FMNL_animal"/>
</dbReference>
<feature type="compositionally biased region" description="Low complexity" evidence="2">
    <location>
        <begin position="229"/>
        <end position="240"/>
    </location>
</feature>
<evidence type="ECO:0000313" key="4">
    <source>
        <dbReference type="EnsemblMetazoa" id="CJA00224.1"/>
    </source>
</evidence>
<dbReference type="GO" id="GO:0016477">
    <property type="term" value="P:cell migration"/>
    <property type="evidence" value="ECO:0007669"/>
    <property type="project" value="TreeGrafter"/>
</dbReference>
<dbReference type="SUPFAM" id="SSF101447">
    <property type="entry name" value="Formin homology 2 domain (FH2 domain)"/>
    <property type="match status" value="1"/>
</dbReference>
<keyword evidence="5" id="KW-1185">Reference proteome</keyword>
<feature type="domain" description="FH2" evidence="3">
    <location>
        <begin position="158"/>
        <end position="562"/>
    </location>
</feature>
<feature type="compositionally biased region" description="Basic and acidic residues" evidence="2">
    <location>
        <begin position="592"/>
        <end position="606"/>
    </location>
</feature>
<dbReference type="PANTHER" id="PTHR45857">
    <property type="entry name" value="FORMIN-LIKE PROTEIN"/>
    <property type="match status" value="1"/>
</dbReference>
<dbReference type="Gene3D" id="1.20.58.2220">
    <property type="entry name" value="Formin, FH2 domain"/>
    <property type="match status" value="1"/>
</dbReference>
<dbReference type="GO" id="GO:0030866">
    <property type="term" value="P:cortical actin cytoskeleton organization"/>
    <property type="evidence" value="ECO:0007669"/>
    <property type="project" value="TreeGrafter"/>
</dbReference>
<evidence type="ECO:0000256" key="2">
    <source>
        <dbReference type="SAM" id="MobiDB-lite"/>
    </source>
</evidence>
<feature type="region of interest" description="Disordered" evidence="2">
    <location>
        <begin position="547"/>
        <end position="655"/>
    </location>
</feature>
<proteinExistence type="inferred from homology"/>
<dbReference type="GO" id="GO:0008360">
    <property type="term" value="P:regulation of cell shape"/>
    <property type="evidence" value="ECO:0007669"/>
    <property type="project" value="TreeGrafter"/>
</dbReference>
<reference evidence="4" key="2">
    <citation type="submission" date="2022-06" db="UniProtKB">
        <authorList>
            <consortium name="EnsemblMetazoa"/>
        </authorList>
    </citation>
    <scope>IDENTIFICATION</scope>
    <source>
        <strain evidence="4">DF5081</strain>
    </source>
</reference>
<dbReference type="Pfam" id="PF02181">
    <property type="entry name" value="FH2"/>
    <property type="match status" value="1"/>
</dbReference>
<dbReference type="GO" id="GO:0005829">
    <property type="term" value="C:cytosol"/>
    <property type="evidence" value="ECO:0007669"/>
    <property type="project" value="TreeGrafter"/>
</dbReference>
<dbReference type="InterPro" id="IPR015425">
    <property type="entry name" value="FH2_Formin"/>
</dbReference>
<protein>
    <submittedName>
        <fullName evidence="4">FH2 domain-containing protein</fullName>
    </submittedName>
</protein>
<feature type="compositionally biased region" description="Basic and acidic residues" evidence="2">
    <location>
        <begin position="547"/>
        <end position="561"/>
    </location>
</feature>
<feature type="region of interest" description="Disordered" evidence="2">
    <location>
        <begin position="218"/>
        <end position="240"/>
    </location>
</feature>
<evidence type="ECO:0000259" key="3">
    <source>
        <dbReference type="PROSITE" id="PS51444"/>
    </source>
</evidence>
<dbReference type="AlphaFoldDB" id="A0A8R1DEA9"/>
<comment type="similarity">
    <text evidence="1">Belongs to the formin homology family.</text>
</comment>
<accession>A0A8R1DEA9</accession>
<feature type="compositionally biased region" description="Pro residues" evidence="2">
    <location>
        <begin position="61"/>
        <end position="70"/>
    </location>
</feature>
<reference evidence="5" key="1">
    <citation type="submission" date="2010-08" db="EMBL/GenBank/DDBJ databases">
        <authorList>
            <consortium name="Caenorhabditis japonica Sequencing Consortium"/>
            <person name="Wilson R.K."/>
        </authorList>
    </citation>
    <scope>NUCLEOTIDE SEQUENCE [LARGE SCALE GENOMIC DNA]</scope>
    <source>
        <strain evidence="5">DF5081</strain>
    </source>
</reference>
<feature type="compositionally biased region" description="Polar residues" evidence="2">
    <location>
        <begin position="565"/>
        <end position="574"/>
    </location>
</feature>
<organism evidence="4 5">
    <name type="scientific">Caenorhabditis japonica</name>
    <dbReference type="NCBI Taxonomy" id="281687"/>
    <lineage>
        <taxon>Eukaryota</taxon>
        <taxon>Metazoa</taxon>
        <taxon>Ecdysozoa</taxon>
        <taxon>Nematoda</taxon>
        <taxon>Chromadorea</taxon>
        <taxon>Rhabditida</taxon>
        <taxon>Rhabditina</taxon>
        <taxon>Rhabditomorpha</taxon>
        <taxon>Rhabditoidea</taxon>
        <taxon>Rhabditidae</taxon>
        <taxon>Peloderinae</taxon>
        <taxon>Caenorhabditis</taxon>
    </lineage>
</organism>
<dbReference type="PRINTS" id="PR01217">
    <property type="entry name" value="PRICHEXTENSN"/>
</dbReference>
<dbReference type="EnsemblMetazoa" id="CJA00224.1">
    <property type="protein sequence ID" value="CJA00224.1"/>
    <property type="gene ID" value="WBGene00119428"/>
</dbReference>
<dbReference type="Proteomes" id="UP000005237">
    <property type="component" value="Unassembled WGS sequence"/>
</dbReference>
<feature type="compositionally biased region" description="Pro residues" evidence="2">
    <location>
        <begin position="108"/>
        <end position="148"/>
    </location>
</feature>
<feature type="compositionally biased region" description="Low complexity" evidence="2">
    <location>
        <begin position="626"/>
        <end position="636"/>
    </location>
</feature>
<feature type="region of interest" description="Disordered" evidence="2">
    <location>
        <begin position="45"/>
        <end position="154"/>
    </location>
</feature>
<name>A0A8R1DEA9_CAEJA</name>
<sequence length="655" mass="71623">MLDTSRLTIADDIRRLRMLDDVEFERRGQSLRSFLFLTPKVRRRGVPGLQVQQQKAAAKSPPTPPPPAPGPHKNSASNIPPPPPPPPPISSIPPPPPIAGLTDKSTVPIPPPPPPPPPPGGGGPPPPPPPPPGGFGGPPPPPPPPGSLAPPSNDVKTIKKIYQTKNKLPQLNWTAMKPNQAKNTVFEKLNDELIIEKIDFSKLEEAFKMTPIGLTEPKNEHQSAIGQVSPGSASSGSAGTISARKNTLLDTKRLQNVAITRRKVAMDAKTIMAAVHQLDLQSLSAEKVDILSRILPTEDERKMYAEKNGELDGLSEEDAFVAALCKIERLEHKLTVMRVMAEFDESATLIQPQLTHVTAASKCAREATDFHGVLEVILAFGNYMNSGKRGGAYGFKLSSLDSLAILKSPADRSLTLLHMIVAAIEKHLPHLRNFAQQLKFVDKATSVQWDSVTADLKELDSGFRMAKKEQELKGADCPETLGAFLASHAARMEEMDQAFNLAKSSFKDCVEFYGENEKSTAPNVFFQKLAHFVNNYTKCRQENETKAALEKRQKEEAERRARVASNKSANSEQEQLMLELAEKVGGARRQRAKIDSTRMDHGDFEKLMNGLKHTGGTTPNRRKMSKSPSPAPRSTAAPPPVAPKTRVVSVERDRQ</sequence>
<dbReference type="PANTHER" id="PTHR45857:SF4">
    <property type="entry name" value="FORMIN-LIKE PROTEIN"/>
    <property type="match status" value="1"/>
</dbReference>
<dbReference type="GO" id="GO:0051015">
    <property type="term" value="F:actin filament binding"/>
    <property type="evidence" value="ECO:0007669"/>
    <property type="project" value="TreeGrafter"/>
</dbReference>
<dbReference type="InterPro" id="IPR042201">
    <property type="entry name" value="FH2_Formin_sf"/>
</dbReference>
<evidence type="ECO:0000313" key="5">
    <source>
        <dbReference type="Proteomes" id="UP000005237"/>
    </source>
</evidence>
<dbReference type="SMART" id="SM00498">
    <property type="entry name" value="FH2"/>
    <property type="match status" value="1"/>
</dbReference>
<evidence type="ECO:0000256" key="1">
    <source>
        <dbReference type="ARBA" id="ARBA00023449"/>
    </source>
</evidence>